<dbReference type="InterPro" id="IPR012291">
    <property type="entry name" value="CBM2_carb-bd_dom_sf"/>
</dbReference>
<evidence type="ECO:0000259" key="9">
    <source>
        <dbReference type="PROSITE" id="PS51173"/>
    </source>
</evidence>
<keyword evidence="3 6" id="KW-0136">Cellulose degradation</keyword>
<dbReference type="InterPro" id="IPR001547">
    <property type="entry name" value="Glyco_hydro_5"/>
</dbReference>
<dbReference type="SMART" id="SM00637">
    <property type="entry name" value="CBD_II"/>
    <property type="match status" value="1"/>
</dbReference>
<evidence type="ECO:0000256" key="3">
    <source>
        <dbReference type="ARBA" id="ARBA00023001"/>
    </source>
</evidence>
<dbReference type="InterPro" id="IPR017853">
    <property type="entry name" value="GH"/>
</dbReference>
<comment type="catalytic activity">
    <reaction evidence="1 6">
        <text>Endohydrolysis of (1-&gt;4)-beta-D-glucosidic linkages in cellulose, lichenin and cereal beta-D-glucans.</text>
        <dbReference type="EC" id="3.2.1.4"/>
    </reaction>
</comment>
<reference evidence="10" key="1">
    <citation type="submission" date="2020-12" db="EMBL/GenBank/DDBJ databases">
        <title>Sanguibacter suaedae sp. nov., isolated from Suaeda aralocaspica.</title>
        <authorList>
            <person name="Ma Q."/>
        </authorList>
    </citation>
    <scope>NUCLEOTIDE SEQUENCE</scope>
    <source>
        <strain evidence="10">YZGR15</strain>
    </source>
</reference>
<feature type="chain" id="PRO_5038072473" description="Endoglucanase" evidence="8">
    <location>
        <begin position="30"/>
        <end position="469"/>
    </location>
</feature>
<sequence length="469" mass="49119">MQARHRFTGFAAALAAAALLVPLAGTAQAADDGIHVDDGRLYEADGTELVLRGVNHAHTWYTHQTQSFADISALGANSVRTVLSSGDRWERNDTADVANVIQLAKDADLISVLEVHDTTGYGDQEGAATLDQAVDYWISVQDALEGQEDYVLLNIGNEPIGNDAAAVAGWADATSDAIVRLRDAGFEHTIVVDAPNWGQDWSGTMRRDAAEVYAADPQGDTVFSVHMYGVYAQGSTVTSYLEDFRAQGLPIMVGEFGDYHSDGDVDEDTILAEARRLGIGYLGWSWSGNGGGVEYLDLAVGFDPENLSPWGERLFNGPDGIAETSETAAIFGGGSDPDPTPDPTDEPTDPEPTPDPTDEPTDPEPTDPPTDECTATFATLGSWGNGFQSEVRVTAGDDALTGWTVTWTLPSGTSVSHAWGGQATTSGSTVTVTNEAWNGSVAPGGTATVGFIGSGAAPASAPAVSCSAR</sequence>
<dbReference type="EC" id="3.2.1.4" evidence="6"/>
<protein>
    <recommendedName>
        <fullName evidence="6">Endoglucanase</fullName>
        <ecNumber evidence="6">3.2.1.4</ecNumber>
    </recommendedName>
</protein>
<dbReference type="PANTHER" id="PTHR42754:SF1">
    <property type="entry name" value="LIPOPROTEIN"/>
    <property type="match status" value="1"/>
</dbReference>
<evidence type="ECO:0000256" key="5">
    <source>
        <dbReference type="ARBA" id="ARBA00023326"/>
    </source>
</evidence>
<feature type="compositionally biased region" description="Acidic residues" evidence="7">
    <location>
        <begin position="356"/>
        <end position="365"/>
    </location>
</feature>
<dbReference type="PANTHER" id="PTHR42754">
    <property type="entry name" value="ENDOGLUCANASE"/>
    <property type="match status" value="1"/>
</dbReference>
<dbReference type="PROSITE" id="PS51173">
    <property type="entry name" value="CBM2"/>
    <property type="match status" value="1"/>
</dbReference>
<feature type="signal peptide" evidence="8">
    <location>
        <begin position="1"/>
        <end position="29"/>
    </location>
</feature>
<feature type="domain" description="CBM2" evidence="9">
    <location>
        <begin position="366"/>
        <end position="469"/>
    </location>
</feature>
<dbReference type="GO" id="GO:0008810">
    <property type="term" value="F:cellulase activity"/>
    <property type="evidence" value="ECO:0007669"/>
    <property type="project" value="UniProtKB-EC"/>
</dbReference>
<dbReference type="Pfam" id="PF00150">
    <property type="entry name" value="Cellulase"/>
    <property type="match status" value="1"/>
</dbReference>
<evidence type="ECO:0000313" key="11">
    <source>
        <dbReference type="Proteomes" id="UP000602087"/>
    </source>
</evidence>
<keyword evidence="8" id="KW-0732">Signal</keyword>
<dbReference type="SUPFAM" id="SSF49384">
    <property type="entry name" value="Carbohydrate-binding domain"/>
    <property type="match status" value="1"/>
</dbReference>
<comment type="caution">
    <text evidence="10">The sequence shown here is derived from an EMBL/GenBank/DDBJ whole genome shotgun (WGS) entry which is preliminary data.</text>
</comment>
<name>A0A934I837_9MICO</name>
<dbReference type="Gene3D" id="3.20.20.80">
    <property type="entry name" value="Glycosidases"/>
    <property type="match status" value="1"/>
</dbReference>
<evidence type="ECO:0000256" key="4">
    <source>
        <dbReference type="ARBA" id="ARBA00023295"/>
    </source>
</evidence>
<dbReference type="InterPro" id="IPR018366">
    <property type="entry name" value="CBM2_CS"/>
</dbReference>
<evidence type="ECO:0000256" key="2">
    <source>
        <dbReference type="ARBA" id="ARBA00022801"/>
    </source>
</evidence>
<dbReference type="PROSITE" id="PS00561">
    <property type="entry name" value="CBM2_A"/>
    <property type="match status" value="1"/>
</dbReference>
<dbReference type="EMBL" id="JAEINH010000013">
    <property type="protein sequence ID" value="MBI9115966.1"/>
    <property type="molecule type" value="Genomic_DNA"/>
</dbReference>
<proteinExistence type="inferred from homology"/>
<dbReference type="InterPro" id="IPR001919">
    <property type="entry name" value="CBD2"/>
</dbReference>
<comment type="similarity">
    <text evidence="6">Belongs to the glycosyl hydrolase 5 (cellulase A) family.</text>
</comment>
<feature type="region of interest" description="Disordered" evidence="7">
    <location>
        <begin position="329"/>
        <end position="372"/>
    </location>
</feature>
<dbReference type="GO" id="GO:0030245">
    <property type="term" value="P:cellulose catabolic process"/>
    <property type="evidence" value="ECO:0007669"/>
    <property type="project" value="UniProtKB-KW"/>
</dbReference>
<keyword evidence="2 6" id="KW-0378">Hydrolase</keyword>
<evidence type="ECO:0000256" key="6">
    <source>
        <dbReference type="RuleBase" id="RU361153"/>
    </source>
</evidence>
<keyword evidence="11" id="KW-1185">Reference proteome</keyword>
<evidence type="ECO:0000256" key="1">
    <source>
        <dbReference type="ARBA" id="ARBA00000966"/>
    </source>
</evidence>
<evidence type="ECO:0000313" key="10">
    <source>
        <dbReference type="EMBL" id="MBI9115966.1"/>
    </source>
</evidence>
<keyword evidence="6" id="KW-0119">Carbohydrate metabolism</keyword>
<dbReference type="Pfam" id="PF00553">
    <property type="entry name" value="CBM_2"/>
    <property type="match status" value="1"/>
</dbReference>
<dbReference type="SUPFAM" id="SSF51445">
    <property type="entry name" value="(Trans)glycosidases"/>
    <property type="match status" value="1"/>
</dbReference>
<dbReference type="Proteomes" id="UP000602087">
    <property type="component" value="Unassembled WGS sequence"/>
</dbReference>
<accession>A0A934I837</accession>
<keyword evidence="5 6" id="KW-0624">Polysaccharide degradation</keyword>
<dbReference type="AlphaFoldDB" id="A0A934I837"/>
<dbReference type="RefSeq" id="WP_198734536.1">
    <property type="nucleotide sequence ID" value="NZ_JAEINH010000013.1"/>
</dbReference>
<keyword evidence="4 6" id="KW-0326">Glycosidase</keyword>
<gene>
    <name evidence="10" type="ORF">JAV76_13180</name>
</gene>
<organism evidence="10 11">
    <name type="scientific">Sanguibacter suaedae</name>
    <dbReference type="NCBI Taxonomy" id="2795737"/>
    <lineage>
        <taxon>Bacteria</taxon>
        <taxon>Bacillati</taxon>
        <taxon>Actinomycetota</taxon>
        <taxon>Actinomycetes</taxon>
        <taxon>Micrococcales</taxon>
        <taxon>Sanguibacteraceae</taxon>
        <taxon>Sanguibacter</taxon>
    </lineage>
</organism>
<dbReference type="GO" id="GO:0030247">
    <property type="term" value="F:polysaccharide binding"/>
    <property type="evidence" value="ECO:0007669"/>
    <property type="project" value="UniProtKB-UniRule"/>
</dbReference>
<dbReference type="Gene3D" id="2.60.40.290">
    <property type="match status" value="1"/>
</dbReference>
<evidence type="ECO:0000256" key="8">
    <source>
        <dbReference type="SAM" id="SignalP"/>
    </source>
</evidence>
<dbReference type="InterPro" id="IPR008965">
    <property type="entry name" value="CBM2/CBM3_carb-bd_dom_sf"/>
</dbReference>
<evidence type="ECO:0000256" key="7">
    <source>
        <dbReference type="SAM" id="MobiDB-lite"/>
    </source>
</evidence>